<keyword evidence="6" id="KW-1185">Reference proteome</keyword>
<evidence type="ECO:0000256" key="3">
    <source>
        <dbReference type="ARBA" id="ARBA00023163"/>
    </source>
</evidence>
<dbReference type="GO" id="GO:0043565">
    <property type="term" value="F:sequence-specific DNA binding"/>
    <property type="evidence" value="ECO:0007669"/>
    <property type="project" value="InterPro"/>
</dbReference>
<protein>
    <submittedName>
        <fullName evidence="5">Helix-turn-helix domain-containing protein</fullName>
    </submittedName>
</protein>
<evidence type="ECO:0000313" key="5">
    <source>
        <dbReference type="EMBL" id="UWZ82472.1"/>
    </source>
</evidence>
<evidence type="ECO:0000313" key="6">
    <source>
        <dbReference type="Proteomes" id="UP001059380"/>
    </source>
</evidence>
<organism evidence="5 6">
    <name type="scientific">Occallatibacter riparius</name>
    <dbReference type="NCBI Taxonomy" id="1002689"/>
    <lineage>
        <taxon>Bacteria</taxon>
        <taxon>Pseudomonadati</taxon>
        <taxon>Acidobacteriota</taxon>
        <taxon>Terriglobia</taxon>
        <taxon>Terriglobales</taxon>
        <taxon>Acidobacteriaceae</taxon>
        <taxon>Occallatibacter</taxon>
    </lineage>
</organism>
<dbReference type="GO" id="GO:0003700">
    <property type="term" value="F:DNA-binding transcription factor activity"/>
    <property type="evidence" value="ECO:0007669"/>
    <property type="project" value="InterPro"/>
</dbReference>
<dbReference type="InterPro" id="IPR018060">
    <property type="entry name" value="HTH_AraC"/>
</dbReference>
<dbReference type="PANTHER" id="PTHR46796:SF13">
    <property type="entry name" value="HTH-TYPE TRANSCRIPTIONAL ACTIVATOR RHAS"/>
    <property type="match status" value="1"/>
</dbReference>
<dbReference type="KEGG" id="orp:MOP44_18070"/>
<dbReference type="RefSeq" id="WP_260791657.1">
    <property type="nucleotide sequence ID" value="NZ_CP093313.1"/>
</dbReference>
<feature type="domain" description="HTH araC/xylS-type" evidence="4">
    <location>
        <begin position="156"/>
        <end position="258"/>
    </location>
</feature>
<dbReference type="EMBL" id="CP093313">
    <property type="protein sequence ID" value="UWZ82472.1"/>
    <property type="molecule type" value="Genomic_DNA"/>
</dbReference>
<name>A0A9J7BI44_9BACT</name>
<keyword evidence="2" id="KW-0238">DNA-binding</keyword>
<dbReference type="Pfam" id="PF20240">
    <property type="entry name" value="DUF6597"/>
    <property type="match status" value="1"/>
</dbReference>
<evidence type="ECO:0000259" key="4">
    <source>
        <dbReference type="PROSITE" id="PS01124"/>
    </source>
</evidence>
<dbReference type="InterPro" id="IPR050204">
    <property type="entry name" value="AraC_XylS_family_regulators"/>
</dbReference>
<accession>A0A9J7BI44</accession>
<sequence length="273" mass="30687">MALRVYRPPLPLSQYVEFMWRATGSGLQPSRQRIYPDGSMALVIHLRRESTCFFIDDQACSVRVPLLAGPWSRSFQIDPSQSSPAIGVVFRPGAARMFFPVAAHELHNIDITLCDLDRGDANRLLNDVCSAVGIDAEFRALERYLHMKLAEARPLHPAIRYAVDQLSREGVSASIQRIQTDTGLSHTRFIHLFREHVGLTPKLFGRVRRFRALLQRIEKGVPVNWAELAADCGYFDQAHLIHDFRAFAAITPRDYSRMASGDVSSLITAAVKS</sequence>
<evidence type="ECO:0000256" key="1">
    <source>
        <dbReference type="ARBA" id="ARBA00023015"/>
    </source>
</evidence>
<dbReference type="Pfam" id="PF12833">
    <property type="entry name" value="HTH_18"/>
    <property type="match status" value="1"/>
</dbReference>
<gene>
    <name evidence="5" type="ORF">MOP44_18070</name>
</gene>
<dbReference type="Gene3D" id="1.10.10.60">
    <property type="entry name" value="Homeodomain-like"/>
    <property type="match status" value="1"/>
</dbReference>
<dbReference type="AlphaFoldDB" id="A0A9J7BI44"/>
<dbReference type="SMART" id="SM00342">
    <property type="entry name" value="HTH_ARAC"/>
    <property type="match status" value="1"/>
</dbReference>
<reference evidence="5" key="1">
    <citation type="submission" date="2021-04" db="EMBL/GenBank/DDBJ databases">
        <title>Phylogenetic analysis of Acidobacteriaceae.</title>
        <authorList>
            <person name="Qiu L."/>
            <person name="Zhang Q."/>
        </authorList>
    </citation>
    <scope>NUCLEOTIDE SEQUENCE</scope>
    <source>
        <strain evidence="5">DSM 25168</strain>
    </source>
</reference>
<dbReference type="PROSITE" id="PS01124">
    <property type="entry name" value="HTH_ARAC_FAMILY_2"/>
    <property type="match status" value="1"/>
</dbReference>
<dbReference type="InterPro" id="IPR046532">
    <property type="entry name" value="DUF6597"/>
</dbReference>
<dbReference type="Proteomes" id="UP001059380">
    <property type="component" value="Chromosome"/>
</dbReference>
<evidence type="ECO:0000256" key="2">
    <source>
        <dbReference type="ARBA" id="ARBA00023125"/>
    </source>
</evidence>
<keyword evidence="3" id="KW-0804">Transcription</keyword>
<keyword evidence="1" id="KW-0805">Transcription regulation</keyword>
<proteinExistence type="predicted"/>
<dbReference type="PANTHER" id="PTHR46796">
    <property type="entry name" value="HTH-TYPE TRANSCRIPTIONAL ACTIVATOR RHAS-RELATED"/>
    <property type="match status" value="1"/>
</dbReference>